<comment type="similarity">
    <text evidence="6">Belongs to the LRR-containing bacterial E3 ligase family.</text>
</comment>
<reference evidence="8 9" key="1">
    <citation type="submission" date="2017-11" db="EMBL/GenBank/DDBJ databases">
        <title>Effect of PGPRs.</title>
        <authorList>
            <person name="Oliva R."/>
            <person name="Nong J."/>
            <person name="Roman V."/>
        </authorList>
    </citation>
    <scope>NUCLEOTIDE SEQUENCE [LARGE SCALE GENOMIC DNA]</scope>
    <source>
        <strain evidence="8">Inb918</strain>
    </source>
</reference>
<comment type="catalytic activity">
    <reaction evidence="1">
        <text>S-ubiquitinyl-[E2 ubiquitin-conjugating enzyme]-L-cysteine + [acceptor protein]-L-lysine = [E2 ubiquitin-conjugating enzyme]-L-cysteine + N(6)-ubiquitinyl-[acceptor protein]-L-lysine.</text>
        <dbReference type="EC" id="2.3.2.27"/>
    </reaction>
</comment>
<dbReference type="PROSITE" id="PS52053">
    <property type="entry name" value="NEL"/>
    <property type="match status" value="1"/>
</dbReference>
<evidence type="ECO:0000256" key="4">
    <source>
        <dbReference type="ARBA" id="ARBA00022737"/>
    </source>
</evidence>
<dbReference type="Pfam" id="PF14496">
    <property type="entry name" value="NEL"/>
    <property type="match status" value="1"/>
</dbReference>
<dbReference type="InterPro" id="IPR050216">
    <property type="entry name" value="LRR_domain-containing"/>
</dbReference>
<keyword evidence="6" id="KW-1035">Host cytoplasm</keyword>
<accession>A0A3T0JZ90</accession>
<feature type="domain" description="NEL" evidence="7">
    <location>
        <begin position="1352"/>
        <end position="1657"/>
    </location>
</feature>
<dbReference type="InterPro" id="IPR029487">
    <property type="entry name" value="NEL_dom"/>
</dbReference>
<dbReference type="Gene3D" id="3.80.10.10">
    <property type="entry name" value="Ribonuclease Inhibitor"/>
    <property type="match status" value="1"/>
</dbReference>
<evidence type="ECO:0000256" key="1">
    <source>
        <dbReference type="ARBA" id="ARBA00000900"/>
    </source>
</evidence>
<keyword evidence="3" id="KW-0433">Leucine-rich repeat</keyword>
<keyword evidence="6" id="KW-0833">Ubl conjugation pathway</keyword>
<protein>
    <recommendedName>
        <fullName evidence="2">RING-type E3 ubiquitin transferase</fullName>
        <ecNumber evidence="2">2.3.2.27</ecNumber>
    </recommendedName>
</protein>
<organism evidence="8 9">
    <name type="scientific">Pseudomonas syringae</name>
    <dbReference type="NCBI Taxonomy" id="317"/>
    <lineage>
        <taxon>Bacteria</taxon>
        <taxon>Pseudomonadati</taxon>
        <taxon>Pseudomonadota</taxon>
        <taxon>Gammaproteobacteria</taxon>
        <taxon>Pseudomonadales</taxon>
        <taxon>Pseudomonadaceae</taxon>
        <taxon>Pseudomonas</taxon>
    </lineage>
</organism>
<dbReference type="GO" id="GO:0016567">
    <property type="term" value="P:protein ubiquitination"/>
    <property type="evidence" value="ECO:0007669"/>
    <property type="project" value="InterPro"/>
</dbReference>
<proteinExistence type="inferred from homology"/>
<sequence length="1683" mass="191977">MTATSIYKGQHYDLIKSRIDPVFSDMQLHRAQALSNTPLQLEPWMIETSANELERMSADNRKAWGAQNRIDRLLGRLQDVYAFAEPLLKAKLLEQFQIDIDVKNTYLRLYTSAQTPWYVHNFSKGSKARTVSMLDAALHNFARDERYQHYSTFIIKTDVARDLFDPSPINQKISVSQFQALCRELDIGALYKRHLETILLDKEPVAETYLRTRVEQSLQATLKAAAQMARLKKDIGHSAHGLIREVLLGRQNLLLDGQAMRVCDLGMMDLTFTGILIIRPDPEQPQHSQKMIAYVPHDPEHPLKEYASTLDFMQELTRQLRTNQTSPSSGLSYRQFFSQFVDHEQRGHFFAGLEQRLSYVKWYPRERGDSRPSWRETPVEKPQLQFSAPPISSPLWTYLFQQRLNKILNDARQIAVPTADADDNARWAWWENVLKIAGDIFNAALFVLMPFVPYVGVAMLVYTAFQLTNEVVEGAVELGYKHWAEAAQHVVGVVNDVVQLAAFVVGGQAAQKILKLSPRVESMKPVTGHDGIIRLWHTDLTPYAQTDITPPPASKPSASGLYRHAGKVLLPLDGRYYAVKYDRSNGRHRVQHPTRPQAYSPQLRHNEQGAWVHEGETPQDWEGSILMRRLGPGVDGYNDSELEHLRSISGTAPESLRRMYVENTPPPALLSDTLTRFRIWDETRNVGQLIRSGQPLAPTAYWFSRMVPDMPGWPADKALKVFETADSSDNFHLYGNPQATAEQTMSIGMPDLLAGELPERLVDFLDDADMQSLLGNQYPKNQRAQVLRNLLGDIVETRTPDIFDYQYRAADHSGDAQVQLLQQQFPPLPSRVAEALLKKATPAEQAIIREEQRIPLRLKDQARESAFEISAARAIEGLYEPALRLPDTERLILNVLRQRTDTFADLRIEVREHFYDGALRCSVGDEQASIVRVLVRDQRGRYEVRDERNDSLHPAADLYEAILLAMPADKRTALGYRAGQGQLFRQWVLVMTERPAERRTLLARPPIRAQVPLQTELLLRGPGQSKKALSVEEKVQNLYPHFDQAEALAFSRSLQANGAPHSQIKMLEQEIQQLKQTLETWRQRYLTDWDPENPDSNVPRAYWDYQQKGGQFLAERLLDCFERKSEVFGERSLSVQEGYRLDLSSEWLPKDIERWWRQLPEELKPWIDQVTTLNLDGSVFSQSPNGLLKDLPHLRQFSARNCGLTVLPEPVGKMHLLETLRLNDNQIRLTPTTVEQLRNMTRMETLRLDHNPLSLAPNVERMPRLKVLSLIDTGLESWPPGLFEKSRPRGFFLDLGANALKRIPDVPPGSDNARLIARTRVYANRLSDPVRVKYEHYRTSVGIHPRLTYNRAAEDLLERWPAFVDTSLRNETAGLGTYRPEAWHDLAGEPNADGFFSVIEDLTHSADYIAGGKANDQLTDRVWRMIGAMDIDTPLREELFLMSTDPEGCEDAGAQLFNNMGVKVLASEAYSYSTNQAELERKLVTLAKGSARLGQVTEIARADIRNRTGNPDEVEVHLAYETGMAARLELPWQSEGMRYRLVAGVDDKTIAKAIESLLKAEEGDGLVNQMIELPFWESYLRNNWPGEMETNKQLHMEKLDVLEALKSAQRDWAQSTDSLPAERALRRRTLSDLAKRLPIAEQEVFTGMEMSTETYDRLLRDIGYQEKELRRQLTREAMSRAGI</sequence>
<dbReference type="PANTHER" id="PTHR48051:SF1">
    <property type="entry name" value="RAS SUPPRESSOR PROTEIN 1"/>
    <property type="match status" value="1"/>
</dbReference>
<evidence type="ECO:0000313" key="9">
    <source>
        <dbReference type="Proteomes" id="UP000282760"/>
    </source>
</evidence>
<evidence type="ECO:0000256" key="2">
    <source>
        <dbReference type="ARBA" id="ARBA00012483"/>
    </source>
</evidence>
<keyword evidence="4" id="KW-0677">Repeat</keyword>
<keyword evidence="6" id="KW-0832">Ubl conjugation</keyword>
<dbReference type="InterPro" id="IPR046673">
    <property type="entry name" value="ToxA_N"/>
</dbReference>
<evidence type="ECO:0000256" key="3">
    <source>
        <dbReference type="ARBA" id="ARBA00022614"/>
    </source>
</evidence>
<evidence type="ECO:0000256" key="6">
    <source>
        <dbReference type="PROSITE-ProRule" id="PRU01398"/>
    </source>
</evidence>
<dbReference type="InterPro" id="IPR032675">
    <property type="entry name" value="LRR_dom_sf"/>
</dbReference>
<evidence type="ECO:0000256" key="5">
    <source>
        <dbReference type="ARBA" id="ARBA00023026"/>
    </source>
</evidence>
<dbReference type="Proteomes" id="UP000282760">
    <property type="component" value="Chromosome"/>
</dbReference>
<dbReference type="Pfam" id="PF20178">
    <property type="entry name" value="ToxA_N"/>
    <property type="match status" value="1"/>
</dbReference>
<feature type="active site" description="Glycyl thioester intermediate" evidence="6">
    <location>
        <position position="1449"/>
    </location>
</feature>
<dbReference type="GO" id="GO:0005576">
    <property type="term" value="C:extracellular region"/>
    <property type="evidence" value="ECO:0007669"/>
    <property type="project" value="UniProtKB-UniRule"/>
</dbReference>
<dbReference type="GO" id="GO:0005737">
    <property type="term" value="C:cytoplasm"/>
    <property type="evidence" value="ECO:0007669"/>
    <property type="project" value="TreeGrafter"/>
</dbReference>
<keyword evidence="5" id="KW-0843">Virulence</keyword>
<keyword evidence="6" id="KW-0808">Transferase</keyword>
<dbReference type="GO" id="GO:0061630">
    <property type="term" value="F:ubiquitin protein ligase activity"/>
    <property type="evidence" value="ECO:0007669"/>
    <property type="project" value="UniProtKB-EC"/>
</dbReference>
<gene>
    <name evidence="8" type="ORF">CT157_23180</name>
</gene>
<dbReference type="Gene3D" id="1.20.58.360">
    <property type="entry name" value="Shigella T3SS effector IpaH defines"/>
    <property type="match status" value="1"/>
</dbReference>
<name>A0A3T0JZ90_PSESX</name>
<dbReference type="EMBL" id="CP024646">
    <property type="protein sequence ID" value="AZV28805.1"/>
    <property type="molecule type" value="Genomic_DNA"/>
</dbReference>
<dbReference type="EC" id="2.3.2.27" evidence="2"/>
<comment type="PTM">
    <text evidence="6">Ubiquitinated in the presence of host E1 ubiquitin-activating enzyme, E2 ubiquitin-conjugating enzyme and ubiquitin.</text>
</comment>
<dbReference type="PANTHER" id="PTHR48051">
    <property type="match status" value="1"/>
</dbReference>
<keyword evidence="6" id="KW-0964">Secreted</keyword>
<dbReference type="SUPFAM" id="SSF52058">
    <property type="entry name" value="L domain-like"/>
    <property type="match status" value="1"/>
</dbReference>
<evidence type="ECO:0000259" key="7">
    <source>
        <dbReference type="PROSITE" id="PS52053"/>
    </source>
</evidence>
<evidence type="ECO:0000313" key="8">
    <source>
        <dbReference type="EMBL" id="AZV28805.1"/>
    </source>
</evidence>